<feature type="transmembrane region" description="Helical" evidence="11">
    <location>
        <begin position="12"/>
        <end position="37"/>
    </location>
</feature>
<dbReference type="InterPro" id="IPR050428">
    <property type="entry name" value="TCS_sensor_his_kinase"/>
</dbReference>
<sequence>MPERPAGLSVRIKLTLSYAVFVVIVGITLFTVGFLVLRFLPEGNLYADNGLFTPARRDLTEVFVKYAWFTVAGLAIVGLGGGWIVAGVMLRPLTRITDAARAVRDGSLDRRVALPGRRDELTDLADTFDAMLGRIAETVQEQRRFAANASHELRTPHATMRTMLEVARADPGSVDVERLLARLDDTNERAIRLTEAILALSRASHGGVIARTEVGIDTLALEVCGELAPLAAGAPARLTTRIASPAVAAADETLARQMLTNLVHNAIVHSGSDGTAPREIQVGVRTDARTVIIDVANTGPHLSRETVATLPEPFVRAGGRTRTAAAGTGLGLAIAVAIVRAHEGSLELWPREGGGLHARVRLPRPTADQTRG</sequence>
<evidence type="ECO:0000256" key="9">
    <source>
        <dbReference type="ARBA" id="ARBA00023012"/>
    </source>
</evidence>
<dbReference type="GO" id="GO:0000155">
    <property type="term" value="F:phosphorelay sensor kinase activity"/>
    <property type="evidence" value="ECO:0007669"/>
    <property type="project" value="InterPro"/>
</dbReference>
<dbReference type="InterPro" id="IPR005467">
    <property type="entry name" value="His_kinase_dom"/>
</dbReference>
<evidence type="ECO:0000259" key="12">
    <source>
        <dbReference type="PROSITE" id="PS50109"/>
    </source>
</evidence>
<protein>
    <recommendedName>
        <fullName evidence="3">histidine kinase</fullName>
        <ecNumber evidence="3">2.7.13.3</ecNumber>
    </recommendedName>
</protein>
<feature type="domain" description="HAMP" evidence="13">
    <location>
        <begin position="87"/>
        <end position="140"/>
    </location>
</feature>
<evidence type="ECO:0000256" key="4">
    <source>
        <dbReference type="ARBA" id="ARBA00022553"/>
    </source>
</evidence>
<dbReference type="Pfam" id="PF00512">
    <property type="entry name" value="HisKA"/>
    <property type="match status" value="1"/>
</dbReference>
<dbReference type="GO" id="GO:0005886">
    <property type="term" value="C:plasma membrane"/>
    <property type="evidence" value="ECO:0007669"/>
    <property type="project" value="UniProtKB-SubCell"/>
</dbReference>
<dbReference type="Proteomes" id="UP000075025">
    <property type="component" value="Unassembled WGS sequence"/>
</dbReference>
<dbReference type="OrthoDB" id="9786919at2"/>
<dbReference type="SUPFAM" id="SSF47384">
    <property type="entry name" value="Homodimeric domain of signal transducing histidine kinase"/>
    <property type="match status" value="1"/>
</dbReference>
<organism evidence="14 15">
    <name type="scientific">Microbacterium testaceum</name>
    <name type="common">Aureobacterium testaceum</name>
    <name type="synonym">Brevibacterium testaceum</name>
    <dbReference type="NCBI Taxonomy" id="2033"/>
    <lineage>
        <taxon>Bacteria</taxon>
        <taxon>Bacillati</taxon>
        <taxon>Actinomycetota</taxon>
        <taxon>Actinomycetes</taxon>
        <taxon>Micrococcales</taxon>
        <taxon>Microbacteriaceae</taxon>
        <taxon>Microbacterium</taxon>
    </lineage>
</organism>
<evidence type="ECO:0000256" key="3">
    <source>
        <dbReference type="ARBA" id="ARBA00012438"/>
    </source>
</evidence>
<feature type="domain" description="Histidine kinase" evidence="12">
    <location>
        <begin position="148"/>
        <end position="366"/>
    </location>
</feature>
<evidence type="ECO:0000256" key="11">
    <source>
        <dbReference type="SAM" id="Phobius"/>
    </source>
</evidence>
<dbReference type="Gene3D" id="1.10.287.130">
    <property type="match status" value="1"/>
</dbReference>
<dbReference type="InterPro" id="IPR003661">
    <property type="entry name" value="HisK_dim/P_dom"/>
</dbReference>
<feature type="transmembrane region" description="Helical" evidence="11">
    <location>
        <begin position="66"/>
        <end position="86"/>
    </location>
</feature>
<dbReference type="Pfam" id="PF02518">
    <property type="entry name" value="HATPase_c"/>
    <property type="match status" value="1"/>
</dbReference>
<dbReference type="PATRIC" id="fig|2033.6.peg.3384"/>
<evidence type="ECO:0000256" key="6">
    <source>
        <dbReference type="ARBA" id="ARBA00022692"/>
    </source>
</evidence>
<evidence type="ECO:0000256" key="10">
    <source>
        <dbReference type="ARBA" id="ARBA00023136"/>
    </source>
</evidence>
<dbReference type="EMBL" id="LDRT01000007">
    <property type="protein sequence ID" value="KTR96589.1"/>
    <property type="molecule type" value="Genomic_DNA"/>
</dbReference>
<dbReference type="InterPro" id="IPR003660">
    <property type="entry name" value="HAMP_dom"/>
</dbReference>
<dbReference type="Gene3D" id="3.30.565.10">
    <property type="entry name" value="Histidine kinase-like ATPase, C-terminal domain"/>
    <property type="match status" value="1"/>
</dbReference>
<keyword evidence="4" id="KW-0597">Phosphoprotein</keyword>
<comment type="subcellular location">
    <subcellularLocation>
        <location evidence="2">Cell membrane</location>
    </subcellularLocation>
</comment>
<dbReference type="SMART" id="SM00388">
    <property type="entry name" value="HisKA"/>
    <property type="match status" value="1"/>
</dbReference>
<dbReference type="CDD" id="cd06225">
    <property type="entry name" value="HAMP"/>
    <property type="match status" value="1"/>
</dbReference>
<evidence type="ECO:0000259" key="13">
    <source>
        <dbReference type="PROSITE" id="PS50885"/>
    </source>
</evidence>
<reference evidence="14 15" key="1">
    <citation type="journal article" date="2016" name="Front. Microbiol.">
        <title>Genomic Resource of Rice Seed Associated Bacteria.</title>
        <authorList>
            <person name="Midha S."/>
            <person name="Bansal K."/>
            <person name="Sharma S."/>
            <person name="Kumar N."/>
            <person name="Patil P.P."/>
            <person name="Chaudhry V."/>
            <person name="Patil P.B."/>
        </authorList>
    </citation>
    <scope>NUCLEOTIDE SEQUENCE [LARGE SCALE GENOMIC DNA]</scope>
    <source>
        <strain evidence="14 15">NS220</strain>
    </source>
</reference>
<keyword evidence="9" id="KW-0902">Two-component regulatory system</keyword>
<keyword evidence="7" id="KW-0418">Kinase</keyword>
<dbReference type="SMART" id="SM00304">
    <property type="entry name" value="HAMP"/>
    <property type="match status" value="1"/>
</dbReference>
<dbReference type="Pfam" id="PF00672">
    <property type="entry name" value="HAMP"/>
    <property type="match status" value="1"/>
</dbReference>
<dbReference type="CDD" id="cd00082">
    <property type="entry name" value="HisKA"/>
    <property type="match status" value="1"/>
</dbReference>
<dbReference type="EC" id="2.7.13.3" evidence="3"/>
<comment type="caution">
    <text evidence="14">The sequence shown here is derived from an EMBL/GenBank/DDBJ whole genome shotgun (WGS) entry which is preliminary data.</text>
</comment>
<keyword evidence="10 11" id="KW-0472">Membrane</keyword>
<dbReference type="SMART" id="SM00387">
    <property type="entry name" value="HATPase_c"/>
    <property type="match status" value="1"/>
</dbReference>
<dbReference type="Gene3D" id="6.10.340.10">
    <property type="match status" value="1"/>
</dbReference>
<name>A0A147F182_MICTE</name>
<dbReference type="PANTHER" id="PTHR45436:SF5">
    <property type="entry name" value="SENSOR HISTIDINE KINASE TRCS"/>
    <property type="match status" value="1"/>
</dbReference>
<evidence type="ECO:0000256" key="1">
    <source>
        <dbReference type="ARBA" id="ARBA00000085"/>
    </source>
</evidence>
<evidence type="ECO:0000313" key="15">
    <source>
        <dbReference type="Proteomes" id="UP000075025"/>
    </source>
</evidence>
<keyword evidence="6 11" id="KW-0812">Transmembrane</keyword>
<dbReference type="SUPFAM" id="SSF55874">
    <property type="entry name" value="ATPase domain of HSP90 chaperone/DNA topoisomerase II/histidine kinase"/>
    <property type="match status" value="1"/>
</dbReference>
<dbReference type="InterPro" id="IPR036097">
    <property type="entry name" value="HisK_dim/P_sf"/>
</dbReference>
<comment type="catalytic activity">
    <reaction evidence="1">
        <text>ATP + protein L-histidine = ADP + protein N-phospho-L-histidine.</text>
        <dbReference type="EC" id="2.7.13.3"/>
    </reaction>
</comment>
<gene>
    <name evidence="14" type="ORF">NS220_01450</name>
</gene>
<evidence type="ECO:0000256" key="2">
    <source>
        <dbReference type="ARBA" id="ARBA00004236"/>
    </source>
</evidence>
<dbReference type="InterPro" id="IPR004358">
    <property type="entry name" value="Sig_transdc_His_kin-like_C"/>
</dbReference>
<dbReference type="InterPro" id="IPR003594">
    <property type="entry name" value="HATPase_dom"/>
</dbReference>
<dbReference type="PRINTS" id="PR00344">
    <property type="entry name" value="BCTRLSENSOR"/>
</dbReference>
<proteinExistence type="predicted"/>
<dbReference type="SUPFAM" id="SSF158472">
    <property type="entry name" value="HAMP domain-like"/>
    <property type="match status" value="1"/>
</dbReference>
<dbReference type="AlphaFoldDB" id="A0A147F182"/>
<keyword evidence="5" id="KW-0808">Transferase</keyword>
<dbReference type="PANTHER" id="PTHR45436">
    <property type="entry name" value="SENSOR HISTIDINE KINASE YKOH"/>
    <property type="match status" value="1"/>
</dbReference>
<evidence type="ECO:0000256" key="7">
    <source>
        <dbReference type="ARBA" id="ARBA00022777"/>
    </source>
</evidence>
<dbReference type="InterPro" id="IPR036890">
    <property type="entry name" value="HATPase_C_sf"/>
</dbReference>
<evidence type="ECO:0000256" key="5">
    <source>
        <dbReference type="ARBA" id="ARBA00022679"/>
    </source>
</evidence>
<dbReference type="PROSITE" id="PS50885">
    <property type="entry name" value="HAMP"/>
    <property type="match status" value="1"/>
</dbReference>
<dbReference type="RefSeq" id="WP_058622331.1">
    <property type="nucleotide sequence ID" value="NZ_LDRT01000007.1"/>
</dbReference>
<dbReference type="PROSITE" id="PS50109">
    <property type="entry name" value="HIS_KIN"/>
    <property type="match status" value="1"/>
</dbReference>
<evidence type="ECO:0000313" key="14">
    <source>
        <dbReference type="EMBL" id="KTR96589.1"/>
    </source>
</evidence>
<accession>A0A147F182</accession>
<keyword evidence="8 11" id="KW-1133">Transmembrane helix</keyword>
<evidence type="ECO:0000256" key="8">
    <source>
        <dbReference type="ARBA" id="ARBA00022989"/>
    </source>
</evidence>